<evidence type="ECO:0000313" key="2">
    <source>
        <dbReference type="EMBL" id="ELK36707.1"/>
    </source>
</evidence>
<organism evidence="2 3">
    <name type="scientific">Myotis davidii</name>
    <name type="common">David's myotis</name>
    <dbReference type="NCBI Taxonomy" id="225400"/>
    <lineage>
        <taxon>Eukaryota</taxon>
        <taxon>Metazoa</taxon>
        <taxon>Chordata</taxon>
        <taxon>Craniata</taxon>
        <taxon>Vertebrata</taxon>
        <taxon>Euteleostomi</taxon>
        <taxon>Mammalia</taxon>
        <taxon>Eutheria</taxon>
        <taxon>Laurasiatheria</taxon>
        <taxon>Chiroptera</taxon>
        <taxon>Yangochiroptera</taxon>
        <taxon>Vespertilionidae</taxon>
        <taxon>Myotis</taxon>
    </lineage>
</organism>
<proteinExistence type="predicted"/>
<evidence type="ECO:0000256" key="1">
    <source>
        <dbReference type="SAM" id="MobiDB-lite"/>
    </source>
</evidence>
<gene>
    <name evidence="2" type="ORF">MDA_GLEAN10014489</name>
</gene>
<keyword evidence="3" id="KW-1185">Reference proteome</keyword>
<sequence length="68" mass="7764">MAPKRQSSLPPQMKKPKLPPAPKPEKKLTPQDVPKGEKEQQEAIEHIDEIQNEIDRLKNKPLANDAQF</sequence>
<dbReference type="AlphaFoldDB" id="L5MEE0"/>
<dbReference type="EMBL" id="KB101283">
    <property type="protein sequence ID" value="ELK36707.1"/>
    <property type="molecule type" value="Genomic_DNA"/>
</dbReference>
<feature type="compositionally biased region" description="Basic and acidic residues" evidence="1">
    <location>
        <begin position="23"/>
        <end position="41"/>
    </location>
</feature>
<protein>
    <submittedName>
        <fullName evidence="2">Protein SET</fullName>
    </submittedName>
</protein>
<feature type="region of interest" description="Disordered" evidence="1">
    <location>
        <begin position="1"/>
        <end position="41"/>
    </location>
</feature>
<evidence type="ECO:0000313" key="3">
    <source>
        <dbReference type="Proteomes" id="UP000010556"/>
    </source>
</evidence>
<dbReference type="Proteomes" id="UP000010556">
    <property type="component" value="Unassembled WGS sequence"/>
</dbReference>
<accession>L5MEE0</accession>
<dbReference type="Gene3D" id="1.20.5.1500">
    <property type="match status" value="1"/>
</dbReference>
<name>L5MEE0_MYODS</name>
<reference evidence="3" key="1">
    <citation type="journal article" date="2013" name="Science">
        <title>Comparative analysis of bat genomes provides insight into the evolution of flight and immunity.</title>
        <authorList>
            <person name="Zhang G."/>
            <person name="Cowled C."/>
            <person name="Shi Z."/>
            <person name="Huang Z."/>
            <person name="Bishop-Lilly K.A."/>
            <person name="Fang X."/>
            <person name="Wynne J.W."/>
            <person name="Xiong Z."/>
            <person name="Baker M.L."/>
            <person name="Zhao W."/>
            <person name="Tachedjian M."/>
            <person name="Zhu Y."/>
            <person name="Zhou P."/>
            <person name="Jiang X."/>
            <person name="Ng J."/>
            <person name="Yang L."/>
            <person name="Wu L."/>
            <person name="Xiao J."/>
            <person name="Feng Y."/>
            <person name="Chen Y."/>
            <person name="Sun X."/>
            <person name="Zhang Y."/>
            <person name="Marsh G.A."/>
            <person name="Crameri G."/>
            <person name="Broder C.C."/>
            <person name="Frey K.G."/>
            <person name="Wang L.F."/>
            <person name="Wang J."/>
        </authorList>
    </citation>
    <scope>NUCLEOTIDE SEQUENCE [LARGE SCALE GENOMIC DNA]</scope>
</reference>